<feature type="transmembrane region" description="Helical" evidence="1">
    <location>
        <begin position="6"/>
        <end position="22"/>
    </location>
</feature>
<dbReference type="Proteomes" id="UP000199675">
    <property type="component" value="Unassembled WGS sequence"/>
</dbReference>
<dbReference type="AlphaFoldDB" id="A0A1H2WJ72"/>
<keyword evidence="3" id="KW-1185">Reference proteome</keyword>
<feature type="transmembrane region" description="Helical" evidence="1">
    <location>
        <begin position="29"/>
        <end position="49"/>
    </location>
</feature>
<organism evidence="2 3">
    <name type="scientific">Marinobacter mobilis</name>
    <dbReference type="NCBI Taxonomy" id="488533"/>
    <lineage>
        <taxon>Bacteria</taxon>
        <taxon>Pseudomonadati</taxon>
        <taxon>Pseudomonadota</taxon>
        <taxon>Gammaproteobacteria</taxon>
        <taxon>Pseudomonadales</taxon>
        <taxon>Marinobacteraceae</taxon>
        <taxon>Marinobacter</taxon>
    </lineage>
</organism>
<accession>A0A1H2WJ72</accession>
<evidence type="ECO:0000313" key="3">
    <source>
        <dbReference type="Proteomes" id="UP000199675"/>
    </source>
</evidence>
<evidence type="ECO:0000313" key="2">
    <source>
        <dbReference type="EMBL" id="SDW80558.1"/>
    </source>
</evidence>
<proteinExistence type="predicted"/>
<name>A0A1H2WJ72_9GAMM</name>
<gene>
    <name evidence="2" type="ORF">SAMN04487960_104183</name>
</gene>
<evidence type="ECO:0000256" key="1">
    <source>
        <dbReference type="SAM" id="Phobius"/>
    </source>
</evidence>
<sequence length="86" mass="9021">MTSPVIIAAIGAVLSTIAYFLSGRIKNKYWRGSAQIGSIVFGLLIASSLSGDTKVAAASGQYYFFIMIAVAALAKIFGKKQSNEVG</sequence>
<keyword evidence="1" id="KW-1133">Transmembrane helix</keyword>
<keyword evidence="1" id="KW-0812">Transmembrane</keyword>
<protein>
    <submittedName>
        <fullName evidence="2">Uncharacterized protein</fullName>
    </submittedName>
</protein>
<feature type="transmembrane region" description="Helical" evidence="1">
    <location>
        <begin position="61"/>
        <end position="78"/>
    </location>
</feature>
<dbReference type="RefSeq" id="WP_091812424.1">
    <property type="nucleotide sequence ID" value="NZ_FNNE01000004.1"/>
</dbReference>
<reference evidence="2 3" key="1">
    <citation type="submission" date="2016-10" db="EMBL/GenBank/DDBJ databases">
        <authorList>
            <person name="de Groot N.N."/>
        </authorList>
    </citation>
    <scope>NUCLEOTIDE SEQUENCE [LARGE SCALE GENOMIC DNA]</scope>
    <source>
        <strain evidence="2 3">CGMCC 1.7059</strain>
    </source>
</reference>
<dbReference type="EMBL" id="FNNE01000004">
    <property type="protein sequence ID" value="SDW80558.1"/>
    <property type="molecule type" value="Genomic_DNA"/>
</dbReference>
<keyword evidence="1" id="KW-0472">Membrane</keyword>